<gene>
    <name evidence="2" type="ORF">ACFQET_02685</name>
</gene>
<feature type="transmembrane region" description="Helical" evidence="1">
    <location>
        <begin position="6"/>
        <end position="28"/>
    </location>
</feature>
<name>A0ABW1TMR6_9LACO</name>
<accession>A0ABW1TMR6</accession>
<organism evidence="2 3">
    <name type="scientific">Levilactobacillus tangyuanensis</name>
    <dbReference type="NCBI Taxonomy" id="2486021"/>
    <lineage>
        <taxon>Bacteria</taxon>
        <taxon>Bacillati</taxon>
        <taxon>Bacillota</taxon>
        <taxon>Bacilli</taxon>
        <taxon>Lactobacillales</taxon>
        <taxon>Lactobacillaceae</taxon>
        <taxon>Levilactobacillus</taxon>
    </lineage>
</organism>
<proteinExistence type="predicted"/>
<evidence type="ECO:0000313" key="2">
    <source>
        <dbReference type="EMBL" id="MFC6274417.1"/>
    </source>
</evidence>
<protein>
    <submittedName>
        <fullName evidence="2">Uncharacterized protein</fullName>
    </submittedName>
</protein>
<keyword evidence="3" id="KW-1185">Reference proteome</keyword>
<dbReference type="RefSeq" id="WP_164510956.1">
    <property type="nucleotide sequence ID" value="NZ_JBHSSJ010000002.1"/>
</dbReference>
<dbReference type="EMBL" id="JBHSSJ010000002">
    <property type="protein sequence ID" value="MFC6274417.1"/>
    <property type="molecule type" value="Genomic_DNA"/>
</dbReference>
<reference evidence="3" key="1">
    <citation type="journal article" date="2019" name="Int. J. Syst. Evol. Microbiol.">
        <title>The Global Catalogue of Microorganisms (GCM) 10K type strain sequencing project: providing services to taxonomists for standard genome sequencing and annotation.</title>
        <authorList>
            <consortium name="The Broad Institute Genomics Platform"/>
            <consortium name="The Broad Institute Genome Sequencing Center for Infectious Disease"/>
            <person name="Wu L."/>
            <person name="Ma J."/>
        </authorList>
    </citation>
    <scope>NUCLEOTIDE SEQUENCE [LARGE SCALE GENOMIC DNA]</scope>
    <source>
        <strain evidence="3">CCM 8907</strain>
    </source>
</reference>
<evidence type="ECO:0000256" key="1">
    <source>
        <dbReference type="SAM" id="Phobius"/>
    </source>
</evidence>
<keyword evidence="1" id="KW-0472">Membrane</keyword>
<dbReference type="Proteomes" id="UP001596191">
    <property type="component" value="Unassembled WGS sequence"/>
</dbReference>
<keyword evidence="1" id="KW-0812">Transmembrane</keyword>
<sequence>MNLKRVIAGLVIAVVILAVGSGVAWYTMGKHSVTQSSSDPVITRPQQARR</sequence>
<comment type="caution">
    <text evidence="2">The sequence shown here is derived from an EMBL/GenBank/DDBJ whole genome shotgun (WGS) entry which is preliminary data.</text>
</comment>
<keyword evidence="1" id="KW-1133">Transmembrane helix</keyword>
<evidence type="ECO:0000313" key="3">
    <source>
        <dbReference type="Proteomes" id="UP001596191"/>
    </source>
</evidence>